<keyword evidence="1" id="KW-1133">Transmembrane helix</keyword>
<keyword evidence="1" id="KW-0472">Membrane</keyword>
<reference evidence="3" key="1">
    <citation type="submission" date="2018-05" db="EMBL/GenBank/DDBJ databases">
        <title>Zavarzinia sp. HR-AS.</title>
        <authorList>
            <person name="Lee Y."/>
            <person name="Jeon C.O."/>
        </authorList>
    </citation>
    <scope>NUCLEOTIDE SEQUENCE [LARGE SCALE GENOMIC DNA]</scope>
    <source>
        <strain evidence="3">DSM 1231</strain>
    </source>
</reference>
<feature type="transmembrane region" description="Helical" evidence="1">
    <location>
        <begin position="43"/>
        <end position="63"/>
    </location>
</feature>
<comment type="caution">
    <text evidence="2">The sequence shown here is derived from an EMBL/GenBank/DDBJ whole genome shotgun (WGS) entry which is preliminary data.</text>
</comment>
<dbReference type="AlphaFoldDB" id="A0A317E7D6"/>
<dbReference type="EMBL" id="QGLF01000002">
    <property type="protein sequence ID" value="PWR22194.1"/>
    <property type="molecule type" value="Genomic_DNA"/>
</dbReference>
<dbReference type="Proteomes" id="UP000246077">
    <property type="component" value="Unassembled WGS sequence"/>
</dbReference>
<sequence>MYADVRRTLFQVLPGDAETGQVYLGLLLFVLVSLALRRGLGHLAPIGVVILAGLGLEVADVAVLGQSARGALPDLLHFVLAPLFLFGMARFRLLKA</sequence>
<proteinExistence type="predicted"/>
<name>A0A317E7D6_9PROT</name>
<feature type="transmembrane region" description="Helical" evidence="1">
    <location>
        <begin position="75"/>
        <end position="93"/>
    </location>
</feature>
<protein>
    <submittedName>
        <fullName evidence="2">Uncharacterized protein</fullName>
    </submittedName>
</protein>
<evidence type="ECO:0000313" key="3">
    <source>
        <dbReference type="Proteomes" id="UP000246077"/>
    </source>
</evidence>
<dbReference type="RefSeq" id="WP_109920839.1">
    <property type="nucleotide sequence ID" value="NZ_QGLF01000002.1"/>
</dbReference>
<accession>A0A317E7D6</accession>
<keyword evidence="1" id="KW-0812">Transmembrane</keyword>
<evidence type="ECO:0000256" key="1">
    <source>
        <dbReference type="SAM" id="Phobius"/>
    </source>
</evidence>
<keyword evidence="3" id="KW-1185">Reference proteome</keyword>
<dbReference type="OrthoDB" id="8450655at2"/>
<evidence type="ECO:0000313" key="2">
    <source>
        <dbReference type="EMBL" id="PWR22194.1"/>
    </source>
</evidence>
<gene>
    <name evidence="2" type="ORF">DKG75_09515</name>
</gene>
<feature type="transmembrane region" description="Helical" evidence="1">
    <location>
        <begin position="20"/>
        <end position="36"/>
    </location>
</feature>
<organism evidence="2 3">
    <name type="scientific">Zavarzinia compransoris</name>
    <dbReference type="NCBI Taxonomy" id="1264899"/>
    <lineage>
        <taxon>Bacteria</taxon>
        <taxon>Pseudomonadati</taxon>
        <taxon>Pseudomonadota</taxon>
        <taxon>Alphaproteobacteria</taxon>
        <taxon>Rhodospirillales</taxon>
        <taxon>Zavarziniaceae</taxon>
        <taxon>Zavarzinia</taxon>
    </lineage>
</organism>